<comment type="caution">
    <text evidence="1">The sequence shown here is derived from an EMBL/GenBank/DDBJ whole genome shotgun (WGS) entry which is preliminary data.</text>
</comment>
<dbReference type="AlphaFoldDB" id="A0AAV7TDT8"/>
<evidence type="ECO:0000313" key="2">
    <source>
        <dbReference type="Proteomes" id="UP001066276"/>
    </source>
</evidence>
<keyword evidence="2" id="KW-1185">Reference proteome</keyword>
<gene>
    <name evidence="1" type="ORF">NDU88_006278</name>
</gene>
<dbReference type="Proteomes" id="UP001066276">
    <property type="component" value="Chromosome 4_1"/>
</dbReference>
<name>A0AAV7TDT8_PLEWA</name>
<evidence type="ECO:0000313" key="1">
    <source>
        <dbReference type="EMBL" id="KAJ1174456.1"/>
    </source>
</evidence>
<dbReference type="EMBL" id="JANPWB010000007">
    <property type="protein sequence ID" value="KAJ1174456.1"/>
    <property type="molecule type" value="Genomic_DNA"/>
</dbReference>
<protein>
    <submittedName>
        <fullName evidence="1">Uncharacterized protein</fullName>
    </submittedName>
</protein>
<reference evidence="1" key="1">
    <citation type="journal article" date="2022" name="bioRxiv">
        <title>Sequencing and chromosome-scale assembly of the giantPleurodeles waltlgenome.</title>
        <authorList>
            <person name="Brown T."/>
            <person name="Elewa A."/>
            <person name="Iarovenko S."/>
            <person name="Subramanian E."/>
            <person name="Araus A.J."/>
            <person name="Petzold A."/>
            <person name="Susuki M."/>
            <person name="Suzuki K.-i.T."/>
            <person name="Hayashi T."/>
            <person name="Toyoda A."/>
            <person name="Oliveira C."/>
            <person name="Osipova E."/>
            <person name="Leigh N.D."/>
            <person name="Simon A."/>
            <person name="Yun M.H."/>
        </authorList>
    </citation>
    <scope>NUCLEOTIDE SEQUENCE</scope>
    <source>
        <strain evidence="1">20211129_DDA</strain>
        <tissue evidence="1">Liver</tissue>
    </source>
</reference>
<accession>A0AAV7TDT8</accession>
<proteinExistence type="predicted"/>
<sequence>MERGPGEVLWPSPTILLVNPLPREAVPVRIGECWGTHGLAARPDRGKWSRWLAEENKGGSPGVGLALGNLLPLGRAVRRSTRRLREAADSLRRKLAWARMVNC</sequence>
<organism evidence="1 2">
    <name type="scientific">Pleurodeles waltl</name>
    <name type="common">Iberian ribbed newt</name>
    <dbReference type="NCBI Taxonomy" id="8319"/>
    <lineage>
        <taxon>Eukaryota</taxon>
        <taxon>Metazoa</taxon>
        <taxon>Chordata</taxon>
        <taxon>Craniata</taxon>
        <taxon>Vertebrata</taxon>
        <taxon>Euteleostomi</taxon>
        <taxon>Amphibia</taxon>
        <taxon>Batrachia</taxon>
        <taxon>Caudata</taxon>
        <taxon>Salamandroidea</taxon>
        <taxon>Salamandridae</taxon>
        <taxon>Pleurodelinae</taxon>
        <taxon>Pleurodeles</taxon>
    </lineage>
</organism>